<feature type="compositionally biased region" description="Basic and acidic residues" evidence="10">
    <location>
        <begin position="123"/>
        <end position="146"/>
    </location>
</feature>
<comment type="caution">
    <text evidence="11">The sequence shown here is derived from an EMBL/GenBank/DDBJ whole genome shotgun (WGS) entry which is preliminary data.</text>
</comment>
<evidence type="ECO:0000256" key="5">
    <source>
        <dbReference type="ARBA" id="ARBA00022927"/>
    </source>
</evidence>
<dbReference type="EMBL" id="JARHUD010000005">
    <property type="protein sequence ID" value="MDF2096383.1"/>
    <property type="molecule type" value="Genomic_DNA"/>
</dbReference>
<keyword evidence="2 9" id="KW-0813">Transport</keyword>
<gene>
    <name evidence="9 11" type="primary">tatB</name>
    <name evidence="11" type="ORF">P2G67_10380</name>
</gene>
<dbReference type="Proteomes" id="UP001215503">
    <property type="component" value="Unassembled WGS sequence"/>
</dbReference>
<comment type="subcellular location">
    <subcellularLocation>
        <location evidence="9">Cell membrane</location>
        <topology evidence="9">Single-pass membrane protein</topology>
    </subcellularLocation>
    <subcellularLocation>
        <location evidence="1">Membrane</location>
        <topology evidence="1">Single-pass membrane protein</topology>
    </subcellularLocation>
</comment>
<feature type="compositionally biased region" description="Basic and acidic residues" evidence="10">
    <location>
        <begin position="90"/>
        <end position="103"/>
    </location>
</feature>
<evidence type="ECO:0000256" key="6">
    <source>
        <dbReference type="ARBA" id="ARBA00022989"/>
    </source>
</evidence>
<organism evidence="11 12">
    <name type="scientific">Aquibaculum arenosum</name>
    <dbReference type="NCBI Taxonomy" id="3032591"/>
    <lineage>
        <taxon>Bacteria</taxon>
        <taxon>Pseudomonadati</taxon>
        <taxon>Pseudomonadota</taxon>
        <taxon>Alphaproteobacteria</taxon>
        <taxon>Rhodospirillales</taxon>
        <taxon>Rhodovibrionaceae</taxon>
        <taxon>Aquibaculum</taxon>
    </lineage>
</organism>
<evidence type="ECO:0000256" key="1">
    <source>
        <dbReference type="ARBA" id="ARBA00004167"/>
    </source>
</evidence>
<feature type="compositionally biased region" description="Basic and acidic residues" evidence="10">
    <location>
        <begin position="155"/>
        <end position="169"/>
    </location>
</feature>
<feature type="compositionally biased region" description="Polar residues" evidence="10">
    <location>
        <begin position="113"/>
        <end position="122"/>
    </location>
</feature>
<keyword evidence="7 9" id="KW-0811">Translocation</keyword>
<feature type="region of interest" description="Disordered" evidence="10">
    <location>
        <begin position="85"/>
        <end position="169"/>
    </location>
</feature>
<keyword evidence="4 9" id="KW-0812">Transmembrane</keyword>
<dbReference type="PANTHER" id="PTHR33162">
    <property type="entry name" value="SEC-INDEPENDENT PROTEIN TRANSLOCASE PROTEIN TATA, CHLOROPLASTIC"/>
    <property type="match status" value="1"/>
</dbReference>
<dbReference type="RefSeq" id="WP_275822732.1">
    <property type="nucleotide sequence ID" value="NZ_JARHUD010000005.1"/>
</dbReference>
<keyword evidence="12" id="KW-1185">Reference proteome</keyword>
<comment type="subunit">
    <text evidence="9">The Tat system comprises two distinct complexes: a TatABC complex, containing multiple copies of TatA, TatB and TatC subunits, and a separate TatA complex, containing only TatA subunits. Substrates initially bind to the TatABC complex, which probably triggers association of the separate TatA complex to form the active translocon.</text>
</comment>
<evidence type="ECO:0000256" key="7">
    <source>
        <dbReference type="ARBA" id="ARBA00023010"/>
    </source>
</evidence>
<evidence type="ECO:0000256" key="8">
    <source>
        <dbReference type="ARBA" id="ARBA00023136"/>
    </source>
</evidence>
<evidence type="ECO:0000256" key="9">
    <source>
        <dbReference type="HAMAP-Rule" id="MF_00237"/>
    </source>
</evidence>
<name>A0ABT5YN75_9PROT</name>
<dbReference type="Gene3D" id="1.20.5.3310">
    <property type="match status" value="1"/>
</dbReference>
<evidence type="ECO:0000313" key="11">
    <source>
        <dbReference type="EMBL" id="MDF2096383.1"/>
    </source>
</evidence>
<dbReference type="PANTHER" id="PTHR33162:SF1">
    <property type="entry name" value="SEC-INDEPENDENT PROTEIN TRANSLOCASE PROTEIN TATA, CHLOROPLASTIC"/>
    <property type="match status" value="1"/>
</dbReference>
<evidence type="ECO:0000256" key="2">
    <source>
        <dbReference type="ARBA" id="ARBA00022448"/>
    </source>
</evidence>
<comment type="function">
    <text evidence="9">Part of the twin-arginine translocation (Tat) system that transports large folded proteins containing a characteristic twin-arginine motif in their signal peptide across membranes. Together with TatC, TatB is part of a receptor directly interacting with Tat signal peptides. TatB may form an oligomeric binding site that transiently accommodates folded Tat precursor proteins before their translocation.</text>
</comment>
<keyword evidence="8 9" id="KW-0472">Membrane</keyword>
<dbReference type="HAMAP" id="MF_00237">
    <property type="entry name" value="TatB"/>
    <property type="match status" value="1"/>
</dbReference>
<dbReference type="Pfam" id="PF02416">
    <property type="entry name" value="TatA_B_E"/>
    <property type="match status" value="1"/>
</dbReference>
<keyword evidence="3 9" id="KW-1003">Cell membrane</keyword>
<proteinExistence type="inferred from homology"/>
<dbReference type="InterPro" id="IPR003369">
    <property type="entry name" value="TatA/B/E"/>
</dbReference>
<dbReference type="NCBIfam" id="TIGR01410">
    <property type="entry name" value="tatB"/>
    <property type="match status" value="1"/>
</dbReference>
<accession>A0ABT5YN75</accession>
<evidence type="ECO:0000256" key="4">
    <source>
        <dbReference type="ARBA" id="ARBA00022692"/>
    </source>
</evidence>
<keyword evidence="5 9" id="KW-0653">Protein transport</keyword>
<comment type="similarity">
    <text evidence="9">Belongs to the TatB family.</text>
</comment>
<evidence type="ECO:0000256" key="3">
    <source>
        <dbReference type="ARBA" id="ARBA00022475"/>
    </source>
</evidence>
<reference evidence="11 12" key="1">
    <citation type="submission" date="2023-03" db="EMBL/GenBank/DDBJ databases">
        <title>Fodinicurvata sp. CAU 1616 isolated from sea sendiment.</title>
        <authorList>
            <person name="Kim W."/>
        </authorList>
    </citation>
    <scope>NUCLEOTIDE SEQUENCE [LARGE SCALE GENOMIC DNA]</scope>
    <source>
        <strain evidence="11 12">CAU 1616</strain>
    </source>
</reference>
<keyword evidence="6 9" id="KW-1133">Transmembrane helix</keyword>
<dbReference type="PRINTS" id="PR01506">
    <property type="entry name" value="TATBPROTEIN"/>
</dbReference>
<protein>
    <recommendedName>
        <fullName evidence="9">Sec-independent protein translocase protein TatB</fullName>
    </recommendedName>
</protein>
<evidence type="ECO:0000313" key="12">
    <source>
        <dbReference type="Proteomes" id="UP001215503"/>
    </source>
</evidence>
<evidence type="ECO:0000256" key="10">
    <source>
        <dbReference type="SAM" id="MobiDB-lite"/>
    </source>
</evidence>
<sequence length="169" mass="18484">MLDFGWSEMAIIALLALLVIGPKDLPRVLRTMGQFMRKARSLSREFQSGLNEVMREAELDDARKAIEKTGGRNLDREIRKALDPEDEVEKELRDVDRTARDAAGRTGGPSVKKPSTGTSGTENKPERSDSKVVRHPGRGEESDDAIKSASTSGEETAKSGSDDKTQKVG</sequence>
<dbReference type="InterPro" id="IPR018448">
    <property type="entry name" value="TatB"/>
</dbReference>